<dbReference type="Proteomes" id="UP000298246">
    <property type="component" value="Unassembled WGS sequence"/>
</dbReference>
<keyword evidence="1" id="KW-1003">Cell membrane</keyword>
<name>A0A4Y8PTT7_9BACL</name>
<comment type="caution">
    <text evidence="4">The sequence shown here is derived from an EMBL/GenBank/DDBJ whole genome shotgun (WGS) entry which is preliminary data.</text>
</comment>
<protein>
    <recommendedName>
        <fullName evidence="1">Sporulation sigma-E factor-processing peptidase</fullName>
        <ecNumber evidence="1">3.4.23.-</ecNumber>
    </recommendedName>
    <alternativeName>
        <fullName evidence="1">Membrane-associated aspartic protease</fullName>
    </alternativeName>
    <alternativeName>
        <fullName evidence="1">Stage II sporulation protein GA</fullName>
    </alternativeName>
</protein>
<feature type="transmembrane region" description="Helical" evidence="3">
    <location>
        <begin position="61"/>
        <end position="81"/>
    </location>
</feature>
<reference evidence="4 5" key="1">
    <citation type="submission" date="2017-03" db="EMBL/GenBank/DDBJ databases">
        <title>Isolation of Levoglucosan Utilizing Bacteria.</title>
        <authorList>
            <person name="Arya A.S."/>
        </authorList>
    </citation>
    <scope>NUCLEOTIDE SEQUENCE [LARGE SCALE GENOMIC DNA]</scope>
    <source>
        <strain evidence="4 5">MEC069</strain>
    </source>
</reference>
<dbReference type="NCBIfam" id="TIGR02854">
    <property type="entry name" value="spore_II_GA"/>
    <property type="match status" value="1"/>
</dbReference>
<dbReference type="Pfam" id="PF03419">
    <property type="entry name" value="Peptidase_U4"/>
    <property type="match status" value="1"/>
</dbReference>
<feature type="transmembrane region" description="Helical" evidence="3">
    <location>
        <begin position="88"/>
        <end position="109"/>
    </location>
</feature>
<dbReference type="EMBL" id="MYFO01000035">
    <property type="protein sequence ID" value="TFE84382.1"/>
    <property type="molecule type" value="Genomic_DNA"/>
</dbReference>
<keyword evidence="5" id="KW-1185">Reference proteome</keyword>
<dbReference type="RefSeq" id="WP_134756199.1">
    <property type="nucleotide sequence ID" value="NZ_MYFO02000017.1"/>
</dbReference>
<keyword evidence="1 3" id="KW-0472">Membrane</keyword>
<keyword evidence="3" id="KW-1133">Transmembrane helix</keyword>
<dbReference type="GO" id="GO:0005886">
    <property type="term" value="C:plasma membrane"/>
    <property type="evidence" value="ECO:0007669"/>
    <property type="project" value="UniProtKB-SubCell"/>
</dbReference>
<evidence type="ECO:0000256" key="2">
    <source>
        <dbReference type="PIRSR" id="PIRSR018571-1"/>
    </source>
</evidence>
<keyword evidence="1" id="KW-0749">Sporulation</keyword>
<keyword evidence="1" id="KW-0064">Aspartyl protease</keyword>
<keyword evidence="3" id="KW-0812">Transmembrane</keyword>
<dbReference type="OrthoDB" id="2690199at2"/>
<feature type="active site" evidence="2">
    <location>
        <position position="185"/>
    </location>
</feature>
<evidence type="ECO:0000313" key="5">
    <source>
        <dbReference type="Proteomes" id="UP000298246"/>
    </source>
</evidence>
<dbReference type="AlphaFoldDB" id="A0A4Y8PTT7"/>
<evidence type="ECO:0000256" key="1">
    <source>
        <dbReference type="PIRNR" id="PIRNR018571"/>
    </source>
</evidence>
<comment type="subunit">
    <text evidence="1">Self-associates. Interacts with SigE. Interacts with SpoIIR.</text>
</comment>
<keyword evidence="1" id="KW-0645">Protease</keyword>
<dbReference type="GO" id="GO:0006508">
    <property type="term" value="P:proteolysis"/>
    <property type="evidence" value="ECO:0007669"/>
    <property type="project" value="UniProtKB-KW"/>
</dbReference>
<proteinExistence type="inferred from homology"/>
<gene>
    <name evidence="4" type="ORF">B5M42_20370</name>
</gene>
<dbReference type="PIRSF" id="PIRSF018571">
    <property type="entry name" value="SpoIIGA"/>
    <property type="match status" value="1"/>
</dbReference>
<organism evidence="4 5">
    <name type="scientific">Paenibacillus athensensis</name>
    <dbReference type="NCBI Taxonomy" id="1967502"/>
    <lineage>
        <taxon>Bacteria</taxon>
        <taxon>Bacillati</taxon>
        <taxon>Bacillota</taxon>
        <taxon>Bacilli</taxon>
        <taxon>Bacillales</taxon>
        <taxon>Paenibacillaceae</taxon>
        <taxon>Paenibacillus</taxon>
    </lineage>
</organism>
<comment type="function">
    <text evidence="1">Probable aspartic protease that is responsible for the proteolytic cleavage of the RNA polymerase sigma E factor (SigE/spoIIGB) to yield the active peptide in the mother cell during sporulation. Responds to a signal from the forespore that is triggered by the extracellular signal protein SpoIIR.</text>
</comment>
<dbReference type="GO" id="GO:0030436">
    <property type="term" value="P:asexual sporulation"/>
    <property type="evidence" value="ECO:0007669"/>
    <property type="project" value="InterPro"/>
</dbReference>
<feature type="transmembrane region" description="Helical" evidence="3">
    <location>
        <begin position="36"/>
        <end position="55"/>
    </location>
</feature>
<dbReference type="EC" id="3.4.23.-" evidence="1"/>
<evidence type="ECO:0000313" key="4">
    <source>
        <dbReference type="EMBL" id="TFE84382.1"/>
    </source>
</evidence>
<comment type="similarity">
    <text evidence="1">Belongs to the peptidase U4 family.</text>
</comment>
<feature type="transmembrane region" description="Helical" evidence="3">
    <location>
        <begin position="129"/>
        <end position="149"/>
    </location>
</feature>
<dbReference type="GO" id="GO:0004190">
    <property type="term" value="F:aspartic-type endopeptidase activity"/>
    <property type="evidence" value="ECO:0007669"/>
    <property type="project" value="UniProtKB-KW"/>
</dbReference>
<evidence type="ECO:0000256" key="3">
    <source>
        <dbReference type="SAM" id="Phobius"/>
    </source>
</evidence>
<comment type="subcellular location">
    <subcellularLocation>
        <location evidence="1">Cell membrane</location>
    </subcellularLocation>
</comment>
<keyword evidence="1" id="KW-0378">Hydrolase</keyword>
<dbReference type="GO" id="GO:0030435">
    <property type="term" value="P:sporulation resulting in formation of a cellular spore"/>
    <property type="evidence" value="ECO:0007669"/>
    <property type="project" value="UniProtKB-KW"/>
</dbReference>
<dbReference type="InterPro" id="IPR005081">
    <property type="entry name" value="SpoIIGA"/>
</dbReference>
<sequence length="307" mass="33713">MVVYADLIFLLNFVMDSTMLIVTAKTRKLPIVWWRLALSAAIGASYVVLMFVPALSLLFTFSVKCIFCAGMIMTAFGFGGLQNFLRNLGAFLMVNFAIAGGIFGLHYVLASSSDVLGGMLFTHAGGPVFQLQIGLVFILAAAAAVIWWLRTFLQSAKRREQFTTFLAEVCIQIGDFRATCQGLIDTGNQLYDPLTRTPVMVMEASQWGEALPETWLARIRSADVDQIISGIGSDDTFVWQDRLRLVPYRGVNRSTQFMLAIKPDKVVITHNDKQIEASKVLVGLDGGKLCSDGSYHAIIHPTLITAG</sequence>
<accession>A0A4Y8PTT7</accession>